<dbReference type="GO" id="GO:0004519">
    <property type="term" value="F:endonuclease activity"/>
    <property type="evidence" value="ECO:0007669"/>
    <property type="project" value="UniProtKB-KW"/>
</dbReference>
<evidence type="ECO:0000313" key="9">
    <source>
        <dbReference type="Proteomes" id="UP000010475"/>
    </source>
</evidence>
<dbReference type="PATRIC" id="fig|56107.3.peg.4438"/>
<sequence>MPAIPILKPTEVIKAFEKLGWEVSRQRGSHIILTKEGHPATLSVPNHYEVARGTLRSLISKAGITADEFIEALED</sequence>
<keyword evidence="5" id="KW-0378">Hydrolase</keyword>
<evidence type="ECO:0000256" key="3">
    <source>
        <dbReference type="ARBA" id="ARBA00022722"/>
    </source>
</evidence>
<keyword evidence="4" id="KW-0255">Endonuclease</keyword>
<evidence type="ECO:0000256" key="5">
    <source>
        <dbReference type="ARBA" id="ARBA00022801"/>
    </source>
</evidence>
<proteinExistence type="inferred from homology"/>
<dbReference type="HOGENOM" id="CLU_164851_6_4_3"/>
<name>K9X258_9NOST</name>
<dbReference type="STRING" id="56107.Cylst_4039"/>
<comment type="similarity">
    <text evidence="1">Belongs to the HicA mRNA interferase family.</text>
</comment>
<dbReference type="EMBL" id="CP003642">
    <property type="protein sequence ID" value="AFZ26149.1"/>
    <property type="molecule type" value="Genomic_DNA"/>
</dbReference>
<dbReference type="KEGG" id="csg:Cylst_4039"/>
<dbReference type="AlphaFoldDB" id="K9X258"/>
<reference evidence="8 9" key="1">
    <citation type="submission" date="2012-06" db="EMBL/GenBank/DDBJ databases">
        <title>Finished chromosome of genome of Cylindrospermum stagnale PCC 7417.</title>
        <authorList>
            <consortium name="US DOE Joint Genome Institute"/>
            <person name="Gugger M."/>
            <person name="Coursin T."/>
            <person name="Rippka R."/>
            <person name="Tandeau De Marsac N."/>
            <person name="Huntemann M."/>
            <person name="Wei C.-L."/>
            <person name="Han J."/>
            <person name="Detter J.C."/>
            <person name="Han C."/>
            <person name="Tapia R."/>
            <person name="Chen A."/>
            <person name="Kyrpides N."/>
            <person name="Mavromatis K."/>
            <person name="Markowitz V."/>
            <person name="Szeto E."/>
            <person name="Ivanova N."/>
            <person name="Pagani I."/>
            <person name="Pati A."/>
            <person name="Goodwin L."/>
            <person name="Nordberg H.P."/>
            <person name="Cantor M.N."/>
            <person name="Hua S.X."/>
            <person name="Woyke T."/>
            <person name="Kerfeld C.A."/>
        </authorList>
    </citation>
    <scope>NUCLEOTIDE SEQUENCE [LARGE SCALE GENOMIC DNA]</scope>
    <source>
        <strain evidence="8 9">PCC 7417</strain>
    </source>
</reference>
<evidence type="ECO:0000256" key="4">
    <source>
        <dbReference type="ARBA" id="ARBA00022759"/>
    </source>
</evidence>
<evidence type="ECO:0000256" key="6">
    <source>
        <dbReference type="ARBA" id="ARBA00022884"/>
    </source>
</evidence>
<dbReference type="GO" id="GO:0003729">
    <property type="term" value="F:mRNA binding"/>
    <property type="evidence" value="ECO:0007669"/>
    <property type="project" value="InterPro"/>
</dbReference>
<keyword evidence="2" id="KW-1277">Toxin-antitoxin system</keyword>
<dbReference type="Pfam" id="PF07927">
    <property type="entry name" value="HicA_toxin"/>
    <property type="match status" value="1"/>
</dbReference>
<dbReference type="Gene3D" id="3.30.920.30">
    <property type="entry name" value="Hypothetical protein"/>
    <property type="match status" value="1"/>
</dbReference>
<dbReference type="InterPro" id="IPR038570">
    <property type="entry name" value="HicA_sf"/>
</dbReference>
<dbReference type="InterPro" id="IPR012933">
    <property type="entry name" value="HicA_mRNA_interferase"/>
</dbReference>
<evidence type="ECO:0000256" key="1">
    <source>
        <dbReference type="ARBA" id="ARBA00006620"/>
    </source>
</evidence>
<gene>
    <name evidence="8" type="ORF">Cylst_4039</name>
</gene>
<keyword evidence="8" id="KW-0449">Lipoprotein</keyword>
<dbReference type="SUPFAM" id="SSF54786">
    <property type="entry name" value="YcfA/nrd intein domain"/>
    <property type="match status" value="1"/>
</dbReference>
<keyword evidence="6" id="KW-0694">RNA-binding</keyword>
<keyword evidence="3" id="KW-0540">Nuclease</keyword>
<evidence type="ECO:0000256" key="7">
    <source>
        <dbReference type="ARBA" id="ARBA00023016"/>
    </source>
</evidence>
<evidence type="ECO:0000256" key="2">
    <source>
        <dbReference type="ARBA" id="ARBA00022649"/>
    </source>
</evidence>
<dbReference type="RefSeq" id="WP_015209392.1">
    <property type="nucleotide sequence ID" value="NC_019757.1"/>
</dbReference>
<keyword evidence="7" id="KW-0346">Stress response</keyword>
<organism evidence="8 9">
    <name type="scientific">Cylindrospermum stagnale PCC 7417</name>
    <dbReference type="NCBI Taxonomy" id="56107"/>
    <lineage>
        <taxon>Bacteria</taxon>
        <taxon>Bacillati</taxon>
        <taxon>Cyanobacteriota</taxon>
        <taxon>Cyanophyceae</taxon>
        <taxon>Nostocales</taxon>
        <taxon>Nostocaceae</taxon>
        <taxon>Cylindrospermum</taxon>
    </lineage>
</organism>
<dbReference type="Proteomes" id="UP000010475">
    <property type="component" value="Chromosome"/>
</dbReference>
<evidence type="ECO:0000313" key="8">
    <source>
        <dbReference type="EMBL" id="AFZ26149.1"/>
    </source>
</evidence>
<dbReference type="GO" id="GO:0016787">
    <property type="term" value="F:hydrolase activity"/>
    <property type="evidence" value="ECO:0007669"/>
    <property type="project" value="UniProtKB-KW"/>
</dbReference>
<protein>
    <submittedName>
        <fullName evidence="8">Putative periplasmic or secreted lipoprotein</fullName>
    </submittedName>
</protein>
<keyword evidence="9" id="KW-1185">Reference proteome</keyword>
<dbReference type="OrthoDB" id="121656at2"/>
<dbReference type="eggNOG" id="COG1724">
    <property type="taxonomic scope" value="Bacteria"/>
</dbReference>
<accession>K9X258</accession>